<evidence type="ECO:0000256" key="2">
    <source>
        <dbReference type="ARBA" id="ARBA00022525"/>
    </source>
</evidence>
<dbReference type="InterPro" id="IPR002035">
    <property type="entry name" value="VWF_A"/>
</dbReference>
<dbReference type="GeneTree" id="ENSGT00940000163557"/>
<comment type="subcellular location">
    <subcellularLocation>
        <location evidence="1">Secreted</location>
    </subcellularLocation>
</comment>
<dbReference type="InterPro" id="IPR036465">
    <property type="entry name" value="vWFA_dom_sf"/>
</dbReference>
<dbReference type="Proteomes" id="UP000694388">
    <property type="component" value="Unplaced"/>
</dbReference>
<organism evidence="9 10">
    <name type="scientific">Eptatretus burgeri</name>
    <name type="common">Inshore hagfish</name>
    <dbReference type="NCBI Taxonomy" id="7764"/>
    <lineage>
        <taxon>Eukaryota</taxon>
        <taxon>Metazoa</taxon>
        <taxon>Chordata</taxon>
        <taxon>Craniata</taxon>
        <taxon>Vertebrata</taxon>
        <taxon>Cyclostomata</taxon>
        <taxon>Myxini</taxon>
        <taxon>Myxiniformes</taxon>
        <taxon>Myxinidae</taxon>
        <taxon>Eptatretinae</taxon>
        <taxon>Eptatretus</taxon>
    </lineage>
</organism>
<feature type="signal peptide" evidence="7">
    <location>
        <begin position="1"/>
        <end position="22"/>
    </location>
</feature>
<dbReference type="Pfam" id="PF00092">
    <property type="entry name" value="VWA"/>
    <property type="match status" value="1"/>
</dbReference>
<evidence type="ECO:0000259" key="8">
    <source>
        <dbReference type="PROSITE" id="PS50234"/>
    </source>
</evidence>
<evidence type="ECO:0000256" key="6">
    <source>
        <dbReference type="SAM" id="MobiDB-lite"/>
    </source>
</evidence>
<keyword evidence="10" id="KW-1185">Reference proteome</keyword>
<evidence type="ECO:0000256" key="7">
    <source>
        <dbReference type="SAM" id="SignalP"/>
    </source>
</evidence>
<dbReference type="SMART" id="SM00327">
    <property type="entry name" value="VWA"/>
    <property type="match status" value="1"/>
</dbReference>
<reference evidence="9" key="1">
    <citation type="submission" date="2025-08" db="UniProtKB">
        <authorList>
            <consortium name="Ensembl"/>
        </authorList>
    </citation>
    <scope>IDENTIFICATION</scope>
</reference>
<dbReference type="Ensembl" id="ENSEBUT00000010833.1">
    <property type="protein sequence ID" value="ENSEBUP00000010288.1"/>
    <property type="gene ID" value="ENSEBUG00000006606.1"/>
</dbReference>
<dbReference type="OMA" id="MVGLNIQ"/>
<reference evidence="9" key="2">
    <citation type="submission" date="2025-09" db="UniProtKB">
        <authorList>
            <consortium name="Ensembl"/>
        </authorList>
    </citation>
    <scope>IDENTIFICATION</scope>
</reference>
<evidence type="ECO:0000256" key="1">
    <source>
        <dbReference type="ARBA" id="ARBA00004613"/>
    </source>
</evidence>
<protein>
    <recommendedName>
        <fullName evidence="8">VWFA domain-containing protein</fullName>
    </recommendedName>
</protein>
<proteinExistence type="predicted"/>
<name>A0A8C4Q5F0_EPTBU</name>
<dbReference type="GO" id="GO:0005576">
    <property type="term" value="C:extracellular region"/>
    <property type="evidence" value="ECO:0007669"/>
    <property type="project" value="UniProtKB-SubCell"/>
</dbReference>
<keyword evidence="5" id="KW-0325">Glycoprotein</keyword>
<accession>A0A8C4Q5F0</accession>
<dbReference type="Gene3D" id="3.40.50.410">
    <property type="entry name" value="von Willebrand factor, type A domain"/>
    <property type="match status" value="1"/>
</dbReference>
<dbReference type="SUPFAM" id="SSF53300">
    <property type="entry name" value="vWA-like"/>
    <property type="match status" value="1"/>
</dbReference>
<keyword evidence="4" id="KW-0677">Repeat</keyword>
<dbReference type="PANTHER" id="PTHR24020">
    <property type="entry name" value="COLLAGEN ALPHA"/>
    <property type="match status" value="1"/>
</dbReference>
<evidence type="ECO:0000313" key="10">
    <source>
        <dbReference type="Proteomes" id="UP000694388"/>
    </source>
</evidence>
<keyword evidence="3 7" id="KW-0732">Signal</keyword>
<keyword evidence="2" id="KW-0964">Secreted</keyword>
<dbReference type="FunFam" id="3.40.50.410:FF:000004">
    <property type="entry name" value="collagen alpha-6(VI) chain"/>
    <property type="match status" value="1"/>
</dbReference>
<evidence type="ECO:0000256" key="5">
    <source>
        <dbReference type="ARBA" id="ARBA00023180"/>
    </source>
</evidence>
<dbReference type="AlphaFoldDB" id="A0A8C4Q5F0"/>
<evidence type="ECO:0000256" key="4">
    <source>
        <dbReference type="ARBA" id="ARBA00022737"/>
    </source>
</evidence>
<dbReference type="InterPro" id="IPR050525">
    <property type="entry name" value="ECM_Assembly_Org"/>
</dbReference>
<feature type="domain" description="VWFA" evidence="8">
    <location>
        <begin position="49"/>
        <end position="226"/>
    </location>
</feature>
<feature type="region of interest" description="Disordered" evidence="6">
    <location>
        <begin position="276"/>
        <end position="303"/>
    </location>
</feature>
<dbReference type="PRINTS" id="PR00453">
    <property type="entry name" value="VWFADOMAIN"/>
</dbReference>
<evidence type="ECO:0000256" key="3">
    <source>
        <dbReference type="ARBA" id="ARBA00022729"/>
    </source>
</evidence>
<dbReference type="PROSITE" id="PS50234">
    <property type="entry name" value="VWFA"/>
    <property type="match status" value="1"/>
</dbReference>
<feature type="chain" id="PRO_5034785431" description="VWFA domain-containing protein" evidence="7">
    <location>
        <begin position="23"/>
        <end position="303"/>
    </location>
</feature>
<dbReference type="PANTHER" id="PTHR24020:SF87">
    <property type="entry name" value="COLLAGEN ALPHA-1(VI) CHAIN-LIKE"/>
    <property type="match status" value="1"/>
</dbReference>
<sequence length="303" mass="33146">MRALRVHLAGLVLAGLGGRHLGRPSLPPPRIEPLKGRTRRAGCRTAANELVFLLDGSWSVKPENFETVKQWLVNISSSFDIGPEYTLVSVIQYSDAPQLEISLAAHKSSERLIAAISDILYMGGNTQTGRSIQFVTKQVFPVSPRASAVLVRTVVVVTDGKSQDNVTVAALEAREKGITLFAIGVGNEVEEAELKEIANKPSSSYVFYVEDYGAISRIKEVIKQKICEETVCPTRIPSRGWDEKGFDLLEGLRVMEKAEPAEGSLQDVEAYSIGSKNRPYGKNMGNPSRRSSPFLPFRGNTAV</sequence>
<evidence type="ECO:0000313" key="9">
    <source>
        <dbReference type="Ensembl" id="ENSEBUP00000010288.1"/>
    </source>
</evidence>